<feature type="domain" description="ComEC/Rec2-related protein" evidence="7">
    <location>
        <begin position="201"/>
        <end position="455"/>
    </location>
</feature>
<evidence type="ECO:0000256" key="4">
    <source>
        <dbReference type="ARBA" id="ARBA00022989"/>
    </source>
</evidence>
<keyword evidence="2" id="KW-1003">Cell membrane</keyword>
<feature type="transmembrane region" description="Helical" evidence="6">
    <location>
        <begin position="12"/>
        <end position="34"/>
    </location>
</feature>
<accession>A0A6J6RJ87</accession>
<gene>
    <name evidence="8" type="ORF">UFOPK2624_01593</name>
</gene>
<evidence type="ECO:0000256" key="3">
    <source>
        <dbReference type="ARBA" id="ARBA00022692"/>
    </source>
</evidence>
<dbReference type="AlphaFoldDB" id="A0A6J6RJ87"/>
<feature type="transmembrane region" description="Helical" evidence="6">
    <location>
        <begin position="318"/>
        <end position="336"/>
    </location>
</feature>
<evidence type="ECO:0000313" key="8">
    <source>
        <dbReference type="EMBL" id="CAB4719414.1"/>
    </source>
</evidence>
<organism evidence="8">
    <name type="scientific">freshwater metagenome</name>
    <dbReference type="NCBI Taxonomy" id="449393"/>
    <lineage>
        <taxon>unclassified sequences</taxon>
        <taxon>metagenomes</taxon>
        <taxon>ecological metagenomes</taxon>
    </lineage>
</organism>
<dbReference type="PANTHER" id="PTHR30619:SF7">
    <property type="entry name" value="BETA-LACTAMASE DOMAIN PROTEIN"/>
    <property type="match status" value="1"/>
</dbReference>
<feature type="transmembrane region" description="Helical" evidence="6">
    <location>
        <begin position="348"/>
        <end position="367"/>
    </location>
</feature>
<dbReference type="NCBIfam" id="TIGR00360">
    <property type="entry name" value="ComEC_N-term"/>
    <property type="match status" value="1"/>
</dbReference>
<protein>
    <submittedName>
        <fullName evidence="8">Unannotated protein</fullName>
    </submittedName>
</protein>
<evidence type="ECO:0000256" key="1">
    <source>
        <dbReference type="ARBA" id="ARBA00004651"/>
    </source>
</evidence>
<dbReference type="GO" id="GO:0005886">
    <property type="term" value="C:plasma membrane"/>
    <property type="evidence" value="ECO:0007669"/>
    <property type="project" value="UniProtKB-SubCell"/>
</dbReference>
<keyword evidence="3 6" id="KW-0812">Transmembrane</keyword>
<evidence type="ECO:0000256" key="2">
    <source>
        <dbReference type="ARBA" id="ARBA00022475"/>
    </source>
</evidence>
<feature type="transmembrane region" description="Helical" evidence="6">
    <location>
        <begin position="398"/>
        <end position="422"/>
    </location>
</feature>
<proteinExistence type="predicted"/>
<evidence type="ECO:0000259" key="7">
    <source>
        <dbReference type="Pfam" id="PF03772"/>
    </source>
</evidence>
<keyword evidence="5 6" id="KW-0472">Membrane</keyword>
<dbReference type="InterPro" id="IPR004477">
    <property type="entry name" value="ComEC_N"/>
</dbReference>
<comment type="subcellular location">
    <subcellularLocation>
        <location evidence="1">Cell membrane</location>
        <topology evidence="1">Multi-pass membrane protein</topology>
    </subcellularLocation>
</comment>
<dbReference type="PANTHER" id="PTHR30619">
    <property type="entry name" value="DNA INTERNALIZATION/COMPETENCE PROTEIN COMEC/REC2"/>
    <property type="match status" value="1"/>
</dbReference>
<reference evidence="8" key="1">
    <citation type="submission" date="2020-05" db="EMBL/GenBank/DDBJ databases">
        <authorList>
            <person name="Chiriac C."/>
            <person name="Salcher M."/>
            <person name="Ghai R."/>
            <person name="Kavagutti S V."/>
        </authorList>
    </citation>
    <scope>NUCLEOTIDE SEQUENCE</scope>
</reference>
<dbReference type="InterPro" id="IPR052159">
    <property type="entry name" value="Competence_DNA_uptake"/>
</dbReference>
<dbReference type="EMBL" id="CAEZXY010000094">
    <property type="protein sequence ID" value="CAB4719414.1"/>
    <property type="molecule type" value="Genomic_DNA"/>
</dbReference>
<dbReference type="Pfam" id="PF03772">
    <property type="entry name" value="Competence"/>
    <property type="match status" value="1"/>
</dbReference>
<evidence type="ECO:0000256" key="5">
    <source>
        <dbReference type="ARBA" id="ARBA00023136"/>
    </source>
</evidence>
<feature type="transmembrane region" description="Helical" evidence="6">
    <location>
        <begin position="54"/>
        <end position="76"/>
    </location>
</feature>
<evidence type="ECO:0000256" key="6">
    <source>
        <dbReference type="SAM" id="Phobius"/>
    </source>
</evidence>
<sequence length="472" mass="50639">MSVSNRLFQVRRILRSHVAVAFACACWAGAFVRLPLPMWLGITALLTGVLSRRPALIVLAGLLASSVFSFNAHAGLTSLAAQPWRGSLTLVGDPQMFPGRVVVVADTDLGRVQMTASSSVAVELRRASAGSAFIVSGTLRPLAHSERLASRHVRMSLMAITVEPQSERSLWRLPVDVVRGLVLEGSEGLPLQQRPIYRGFVIGDDRGSDPVITQSFEDSGLAHLLVVSGENVVFVIAVTTPLLVRLPRRTRAGVTVGILLLFAAVTRFEPSILRATAMALIAVLGTTRGRPIDARLRLAAAVSFLVLIDPLLVESFGFQLSIAATAGIACLSQPLMKLLWGPGWFRQVVAVTVAAQIAVAPLIIPTFGPMPLASLPANVLAEPIAGFVMMWGSSIGLVAGLFGGWAAMVVLAPVRVGLWWILNVAKWCAALSLPRLNLWSVAVLFVVGSLLFRWRTTRRMRSVEHQPRSSAG</sequence>
<feature type="transmembrane region" description="Helical" evidence="6">
    <location>
        <begin position="434"/>
        <end position="452"/>
    </location>
</feature>
<dbReference type="PROSITE" id="PS51257">
    <property type="entry name" value="PROKAR_LIPOPROTEIN"/>
    <property type="match status" value="1"/>
</dbReference>
<feature type="transmembrane region" description="Helical" evidence="6">
    <location>
        <begin position="296"/>
        <end position="312"/>
    </location>
</feature>
<name>A0A6J6RJ87_9ZZZZ</name>
<keyword evidence="4 6" id="KW-1133">Transmembrane helix</keyword>